<evidence type="ECO:0000313" key="2">
    <source>
        <dbReference type="Proteomes" id="UP000044602"/>
    </source>
</evidence>
<organism evidence="1 2">
    <name type="scientific">Verticillium longisporum</name>
    <name type="common">Verticillium dahliae var. longisporum</name>
    <dbReference type="NCBI Taxonomy" id="100787"/>
    <lineage>
        <taxon>Eukaryota</taxon>
        <taxon>Fungi</taxon>
        <taxon>Dikarya</taxon>
        <taxon>Ascomycota</taxon>
        <taxon>Pezizomycotina</taxon>
        <taxon>Sordariomycetes</taxon>
        <taxon>Hypocreomycetidae</taxon>
        <taxon>Glomerellales</taxon>
        <taxon>Plectosphaerellaceae</taxon>
        <taxon>Verticillium</taxon>
    </lineage>
</organism>
<reference evidence="1 2" key="1">
    <citation type="submission" date="2015-05" db="EMBL/GenBank/DDBJ databases">
        <authorList>
            <person name="Wang D.B."/>
            <person name="Wang M."/>
        </authorList>
    </citation>
    <scope>NUCLEOTIDE SEQUENCE [LARGE SCALE GENOMIC DNA]</scope>
    <source>
        <strain evidence="1">VL1</strain>
    </source>
</reference>
<dbReference type="EMBL" id="CVQH01000003">
    <property type="protein sequence ID" value="CRJ82119.1"/>
    <property type="molecule type" value="Genomic_DNA"/>
</dbReference>
<proteinExistence type="predicted"/>
<dbReference type="STRING" id="100787.A0A0G4KD81"/>
<evidence type="ECO:0000313" key="1">
    <source>
        <dbReference type="EMBL" id="CRJ82119.1"/>
    </source>
</evidence>
<name>A0A0G4KD81_VERLO</name>
<accession>A0A0G4KD81</accession>
<protein>
    <submittedName>
        <fullName evidence="1">Uncharacterized protein</fullName>
    </submittedName>
</protein>
<gene>
    <name evidence="1" type="ORF">BN1708_008999</name>
</gene>
<dbReference type="Proteomes" id="UP000044602">
    <property type="component" value="Unassembled WGS sequence"/>
</dbReference>
<sequence>MREEIVVQRLIVTGYGYDYDGDTLAVGSAGTGPGRPWQRLGIRAPERAPDADTDLDRWLDQQDVDYQQTSNEPMEVVYENDHKWLPLAQLVEQMPALNDILYGCDNQIPPCLLDLIHRKLSGCKLRMSTFRLRSLYAPFLDDHEYRLVTSPNLYSIQCVQKVRLGSHHGTESQVSTDACLHEIEAAVAAVSGLAPGVKQARLLCDGDFRDSQSQPDSFSLPREKIIRRVQESTKLAPGSVGSLQYLQLTDLTGDGSCLSQLLLGSSRNTDFSVLRALRLEMTIPTRALWDLDLKYSFPALTTFVLSMWPVKGQSHDGEPAVDSSAASPFVQKLVRQGLTVLQLDGWDYRSSSPTAILGPSLKVLRLTSQSRRGTSGALLQKEVEQLAELCPSIEELALPIWRSQGDANEVAMYTALGRLGRLRRLSLLLMVWVPTPGLPLPPSYNEFESQELSCLAPYRVGHLRDAFINAAMDEKLARSIFHTIGARDTSSRPSLQCLQLKVAGWQEFSGRDSMVLDKYFLHIGLSWLLNWDPRDTHQDELLAQELGTDERLANAEMDDENFAEDHCELKPVYRSLWPHGSRDEGPQGETPERLLEPGVLEDGWRGDWYSLPLHSDHA</sequence>
<keyword evidence="2" id="KW-1185">Reference proteome</keyword>
<dbReference type="AlphaFoldDB" id="A0A0G4KD81"/>